<dbReference type="STRING" id="443610.VE25_21270"/>
<keyword evidence="4" id="KW-1185">Reference proteome</keyword>
<dbReference type="PATRIC" id="fig|443610.3.peg.2587"/>
<organism evidence="2 4">
    <name type="scientific">Devosia geojensis</name>
    <dbReference type="NCBI Taxonomy" id="443610"/>
    <lineage>
        <taxon>Bacteria</taxon>
        <taxon>Pseudomonadati</taxon>
        <taxon>Pseudomonadota</taxon>
        <taxon>Alphaproteobacteria</taxon>
        <taxon>Hyphomicrobiales</taxon>
        <taxon>Devosiaceae</taxon>
        <taxon>Devosia</taxon>
    </lineage>
</organism>
<dbReference type="AlphaFoldDB" id="A0A0F5FDW0"/>
<reference evidence="2 4" key="1">
    <citation type="submission" date="2015-03" db="EMBL/GenBank/DDBJ databases">
        <authorList>
            <person name="Hassan Y.I."/>
            <person name="Lepp D."/>
            <person name="Li X.-Z."/>
            <person name="Zhou T."/>
        </authorList>
    </citation>
    <scope>NUCLEOTIDE SEQUENCE [LARGE SCALE GENOMIC DNA]</scope>
    <source>
        <strain evidence="2 4">BD-c194</strain>
    </source>
</reference>
<evidence type="ECO:0000256" key="1">
    <source>
        <dbReference type="SAM" id="MobiDB-lite"/>
    </source>
</evidence>
<dbReference type="OrthoDB" id="9808332at2"/>
<name>A0A0F5FDW0_9HYPH</name>
<accession>A0A0F5FDW0</accession>
<sequence>MAAGGENDQNDVHRPDAPTQADCNEVSSLFWSVVHNTRSGNGAAAENLEVLELDRQDLLE</sequence>
<feature type="region of interest" description="Disordered" evidence="1">
    <location>
        <begin position="1"/>
        <end position="21"/>
    </location>
</feature>
<comment type="caution">
    <text evidence="2">The sequence shown here is derived from an EMBL/GenBank/DDBJ whole genome shotgun (WGS) entry which is preliminary data.</text>
</comment>
<evidence type="ECO:0000313" key="4">
    <source>
        <dbReference type="Proteomes" id="UP000033632"/>
    </source>
</evidence>
<evidence type="ECO:0000313" key="3">
    <source>
        <dbReference type="EMBL" id="KKB06766.1"/>
    </source>
</evidence>
<gene>
    <name evidence="2" type="ORF">VE25_21270</name>
    <name evidence="3" type="ORF">VE25_21275</name>
</gene>
<dbReference type="EMBL" id="JZEX01000201">
    <property type="protein sequence ID" value="KKB06766.1"/>
    <property type="molecule type" value="Genomic_DNA"/>
</dbReference>
<dbReference type="EMBL" id="JZEX01000201">
    <property type="protein sequence ID" value="KKB06765.1"/>
    <property type="molecule type" value="Genomic_DNA"/>
</dbReference>
<dbReference type="Proteomes" id="UP000033632">
    <property type="component" value="Unassembled WGS sequence"/>
</dbReference>
<proteinExistence type="predicted"/>
<protein>
    <submittedName>
        <fullName evidence="2">Uncharacterized protein</fullName>
    </submittedName>
</protein>
<evidence type="ECO:0000313" key="2">
    <source>
        <dbReference type="EMBL" id="KKB06765.1"/>
    </source>
</evidence>